<evidence type="ECO:0000313" key="2">
    <source>
        <dbReference type="EMBL" id="MBB4961006.1"/>
    </source>
</evidence>
<dbReference type="AlphaFoldDB" id="A0A7W7WR61"/>
<dbReference type="Proteomes" id="UP000578819">
    <property type="component" value="Unassembled WGS sequence"/>
</dbReference>
<keyword evidence="3" id="KW-1185">Reference proteome</keyword>
<dbReference type="EMBL" id="JACHJW010000001">
    <property type="protein sequence ID" value="MBB4961006.1"/>
    <property type="molecule type" value="Genomic_DNA"/>
</dbReference>
<name>A0A7W7WR61_9ACTN</name>
<sequence>MLVHRPDLPGLAIVRAELDGAHGVEQAAPIGGKDLQPGPPLLRIKTQPGRSGGGVPGPQQIGAVANGISSARLRSGRSGTVTLPTPCPIGVPTTLNASAGTLTVSPAVR</sequence>
<proteinExistence type="predicted"/>
<organism evidence="2 3">
    <name type="scientific">Micromonospora polyrhachis</name>
    <dbReference type="NCBI Taxonomy" id="1282883"/>
    <lineage>
        <taxon>Bacteria</taxon>
        <taxon>Bacillati</taxon>
        <taxon>Actinomycetota</taxon>
        <taxon>Actinomycetes</taxon>
        <taxon>Micromonosporales</taxon>
        <taxon>Micromonosporaceae</taxon>
        <taxon>Micromonospora</taxon>
    </lineage>
</organism>
<evidence type="ECO:0000313" key="3">
    <source>
        <dbReference type="Proteomes" id="UP000578819"/>
    </source>
</evidence>
<accession>A0A7W7WR61</accession>
<comment type="caution">
    <text evidence="2">The sequence shown here is derived from an EMBL/GenBank/DDBJ whole genome shotgun (WGS) entry which is preliminary data.</text>
</comment>
<evidence type="ECO:0000256" key="1">
    <source>
        <dbReference type="SAM" id="MobiDB-lite"/>
    </source>
</evidence>
<protein>
    <submittedName>
        <fullName evidence="2">Uncharacterized protein</fullName>
    </submittedName>
</protein>
<feature type="compositionally biased region" description="Polar residues" evidence="1">
    <location>
        <begin position="93"/>
        <end position="109"/>
    </location>
</feature>
<feature type="region of interest" description="Disordered" evidence="1">
    <location>
        <begin position="25"/>
        <end position="109"/>
    </location>
</feature>
<gene>
    <name evidence="2" type="ORF">FHR38_004739</name>
</gene>
<reference evidence="2 3" key="1">
    <citation type="submission" date="2020-08" db="EMBL/GenBank/DDBJ databases">
        <title>Sequencing the genomes of 1000 actinobacteria strains.</title>
        <authorList>
            <person name="Klenk H.-P."/>
        </authorList>
    </citation>
    <scope>NUCLEOTIDE SEQUENCE [LARGE SCALE GENOMIC DNA]</scope>
    <source>
        <strain evidence="2 3">DSM 45886</strain>
    </source>
</reference>